<dbReference type="VEuPathDB" id="PiroplasmaDB:TA10175"/>
<proteinExistence type="predicted"/>
<sequence length="191" mass="22105">MTFNGLLRTTRFLKTGQHFYIGNYRDFSLFEFAAPPRLQHVIVPVEKHVGIRSEKSPKCTSVFMHMEDPLAHLNGDDPYTPLVTVDDLTPAGKKLRGTGIHGPERTDVFRLVLFNRLRARQLQRLVPSTEESMADHKVLASSFWFTFSSFTVMFIMFNYGLDYALYHEHYPWTPPRTDGTRGPGPMYWYVV</sequence>
<gene>
    <name evidence="2" type="ORF">TAT_000366800</name>
    <name evidence="3" type="ORF">TAV_000366800</name>
</gene>
<keyword evidence="1" id="KW-1133">Transmembrane helix</keyword>
<evidence type="ECO:0000256" key="1">
    <source>
        <dbReference type="SAM" id="Phobius"/>
    </source>
</evidence>
<protein>
    <submittedName>
        <fullName evidence="2">Uncharacterized protein</fullName>
    </submittedName>
</protein>
<feature type="transmembrane region" description="Helical" evidence="1">
    <location>
        <begin position="138"/>
        <end position="161"/>
    </location>
</feature>
<organism evidence="2">
    <name type="scientific">Theileria annulata</name>
    <dbReference type="NCBI Taxonomy" id="5874"/>
    <lineage>
        <taxon>Eukaryota</taxon>
        <taxon>Sar</taxon>
        <taxon>Alveolata</taxon>
        <taxon>Apicomplexa</taxon>
        <taxon>Aconoidasida</taxon>
        <taxon>Piroplasmida</taxon>
        <taxon>Theileriidae</taxon>
        <taxon>Theileria</taxon>
    </lineage>
</organism>
<accession>A0A3B0NEN0</accession>
<evidence type="ECO:0000313" key="3">
    <source>
        <dbReference type="EMBL" id="SVP95507.1"/>
    </source>
</evidence>
<dbReference type="AlphaFoldDB" id="A0A3B0NEN0"/>
<keyword evidence="1" id="KW-0812">Transmembrane</keyword>
<evidence type="ECO:0000313" key="2">
    <source>
        <dbReference type="EMBL" id="SVP94841.1"/>
    </source>
</evidence>
<name>A0A3B0NEN0_THEAN</name>
<keyword evidence="1" id="KW-0472">Membrane</keyword>
<dbReference type="EMBL" id="UIVT01000004">
    <property type="protein sequence ID" value="SVP94841.1"/>
    <property type="molecule type" value="Genomic_DNA"/>
</dbReference>
<reference evidence="2" key="1">
    <citation type="submission" date="2018-07" db="EMBL/GenBank/DDBJ databases">
        <authorList>
            <person name="Quirk P.G."/>
            <person name="Krulwich T.A."/>
        </authorList>
    </citation>
    <scope>NUCLEOTIDE SEQUENCE</scope>
    <source>
        <strain evidence="2">Anand</strain>
    </source>
</reference>
<dbReference type="EMBL" id="UIVS01000004">
    <property type="protein sequence ID" value="SVP95507.1"/>
    <property type="molecule type" value="Genomic_DNA"/>
</dbReference>